<feature type="signal peptide" evidence="2">
    <location>
        <begin position="1"/>
        <end position="20"/>
    </location>
</feature>
<organism evidence="3 4">
    <name type="scientific">Eufriesea mexicana</name>
    <dbReference type="NCBI Taxonomy" id="516756"/>
    <lineage>
        <taxon>Eukaryota</taxon>
        <taxon>Metazoa</taxon>
        <taxon>Ecdysozoa</taxon>
        <taxon>Arthropoda</taxon>
        <taxon>Hexapoda</taxon>
        <taxon>Insecta</taxon>
        <taxon>Pterygota</taxon>
        <taxon>Neoptera</taxon>
        <taxon>Endopterygota</taxon>
        <taxon>Hymenoptera</taxon>
        <taxon>Apocrita</taxon>
        <taxon>Aculeata</taxon>
        <taxon>Apoidea</taxon>
        <taxon>Anthophila</taxon>
        <taxon>Apidae</taxon>
        <taxon>Eufriesea</taxon>
    </lineage>
</organism>
<dbReference type="AlphaFoldDB" id="A0A310SH51"/>
<dbReference type="EMBL" id="KQ766621">
    <property type="protein sequence ID" value="OAD53605.1"/>
    <property type="molecule type" value="Genomic_DNA"/>
</dbReference>
<evidence type="ECO:0000256" key="2">
    <source>
        <dbReference type="SAM" id="SignalP"/>
    </source>
</evidence>
<proteinExistence type="predicted"/>
<feature type="region of interest" description="Disordered" evidence="1">
    <location>
        <begin position="143"/>
        <end position="175"/>
    </location>
</feature>
<evidence type="ECO:0008006" key="5">
    <source>
        <dbReference type="Google" id="ProtNLM"/>
    </source>
</evidence>
<evidence type="ECO:0000313" key="4">
    <source>
        <dbReference type="Proteomes" id="UP000250275"/>
    </source>
</evidence>
<keyword evidence="4" id="KW-1185">Reference proteome</keyword>
<gene>
    <name evidence="3" type="ORF">WN48_09670</name>
</gene>
<sequence>MVMLLRVRLVASCVAESAVGFGDSTPVQLNSVLPGCYRVGVFDTVDSTASVDEDAVLPTQPILRVDVCGLRFPRPGSSSRDQKCRVAKAAVGFSVEYLLLRPGRKALVTSLLAGPRRNASLPFPVVLLPSTLSIATMTTGIQTGQHRKTPAHHKEPQETTQFVPSAPIRTHQGYL</sequence>
<evidence type="ECO:0000256" key="1">
    <source>
        <dbReference type="SAM" id="MobiDB-lite"/>
    </source>
</evidence>
<keyword evidence="2" id="KW-0732">Signal</keyword>
<accession>A0A310SH51</accession>
<name>A0A310SH51_9HYME</name>
<feature type="chain" id="PRO_5016277685" description="Secreted protein" evidence="2">
    <location>
        <begin position="21"/>
        <end position="175"/>
    </location>
</feature>
<dbReference type="Proteomes" id="UP000250275">
    <property type="component" value="Unassembled WGS sequence"/>
</dbReference>
<protein>
    <recommendedName>
        <fullName evidence="5">Secreted protein</fullName>
    </recommendedName>
</protein>
<evidence type="ECO:0000313" key="3">
    <source>
        <dbReference type="EMBL" id="OAD53605.1"/>
    </source>
</evidence>
<reference evidence="3 4" key="1">
    <citation type="submission" date="2015-07" db="EMBL/GenBank/DDBJ databases">
        <title>The genome of Eufriesea mexicana.</title>
        <authorList>
            <person name="Pan H."/>
            <person name="Kapheim K."/>
        </authorList>
    </citation>
    <scope>NUCLEOTIDE SEQUENCE [LARGE SCALE GENOMIC DNA]</scope>
    <source>
        <strain evidence="3">0111107269</strain>
        <tissue evidence="3">Whole body</tissue>
    </source>
</reference>